<dbReference type="EMBL" id="LT899436">
    <property type="protein sequence ID" value="SNR15171.1"/>
    <property type="molecule type" value="Genomic_DNA"/>
</dbReference>
<evidence type="ECO:0000313" key="4">
    <source>
        <dbReference type="EMBL" id="SNR15171.1"/>
    </source>
</evidence>
<sequence>MIKTLKKYIYNQDTSLNRLDSKRVTTLNFCSLMVVLDILFFTLKRYIEHTLDEKIIINYFFYLLLFIFVITLQKLKFYVAARVVFMLSFTVSVYGLTHYLFEYENTEYNYLALPILALFFFDKKWIHYTVLISSVFLFFIPYYITNKRNIDNFVPEEKIFLFVLLFLVVNFFKNLNQSNEKKLEQAYLELEEKRKNELAHLQLKSLKAQMNPHFMFNAMNSIQNLILKGDKHKAYDYLTKFASLIRENLNMSEKKFCFFS</sequence>
<feature type="transmembrane region" description="Helical" evidence="2">
    <location>
        <begin position="125"/>
        <end position="145"/>
    </location>
</feature>
<feature type="transmembrane region" description="Helical" evidence="2">
    <location>
        <begin position="24"/>
        <end position="43"/>
    </location>
</feature>
<feature type="transmembrane region" description="Helical" evidence="2">
    <location>
        <begin position="55"/>
        <end position="72"/>
    </location>
</feature>
<dbReference type="Proteomes" id="UP000215214">
    <property type="component" value="Chromosome TJEJU"/>
</dbReference>
<feature type="domain" description="Signal transduction histidine kinase internal region" evidence="3">
    <location>
        <begin position="202"/>
        <end position="253"/>
    </location>
</feature>
<dbReference type="InterPro" id="IPR050640">
    <property type="entry name" value="Bact_2-comp_sensor_kinase"/>
</dbReference>
<dbReference type="GO" id="GO:0000155">
    <property type="term" value="F:phosphorelay sensor kinase activity"/>
    <property type="evidence" value="ECO:0007669"/>
    <property type="project" value="InterPro"/>
</dbReference>
<organism evidence="4 5">
    <name type="scientific">Tenacibaculum jejuense</name>
    <dbReference type="NCBI Taxonomy" id="584609"/>
    <lineage>
        <taxon>Bacteria</taxon>
        <taxon>Pseudomonadati</taxon>
        <taxon>Bacteroidota</taxon>
        <taxon>Flavobacteriia</taxon>
        <taxon>Flavobacteriales</taxon>
        <taxon>Flavobacteriaceae</taxon>
        <taxon>Tenacibaculum</taxon>
    </lineage>
</organism>
<evidence type="ECO:0000256" key="2">
    <source>
        <dbReference type="SAM" id="Phobius"/>
    </source>
</evidence>
<keyword evidence="2" id="KW-1133">Transmembrane helix</keyword>
<dbReference type="PANTHER" id="PTHR34220">
    <property type="entry name" value="SENSOR HISTIDINE KINASE YPDA"/>
    <property type="match status" value="1"/>
</dbReference>
<dbReference type="InterPro" id="IPR010559">
    <property type="entry name" value="Sig_transdc_His_kin_internal"/>
</dbReference>
<accession>A0A238U7L1</accession>
<dbReference type="PANTHER" id="PTHR34220:SF7">
    <property type="entry name" value="SENSOR HISTIDINE KINASE YPDA"/>
    <property type="match status" value="1"/>
</dbReference>
<keyword evidence="5" id="KW-1185">Reference proteome</keyword>
<evidence type="ECO:0000256" key="1">
    <source>
        <dbReference type="SAM" id="Coils"/>
    </source>
</evidence>
<proteinExistence type="predicted"/>
<reference evidence="4 5" key="1">
    <citation type="submission" date="2017-07" db="EMBL/GenBank/DDBJ databases">
        <authorList>
            <person name="Sun Z.S."/>
            <person name="Albrecht U."/>
            <person name="Echele G."/>
            <person name="Lee C.C."/>
        </authorList>
    </citation>
    <scope>NUCLEOTIDE SEQUENCE [LARGE SCALE GENOMIC DNA]</scope>
    <source>
        <strain evidence="5">type strain: KCTC 22618</strain>
    </source>
</reference>
<gene>
    <name evidence="4" type="ORF">TJEJU_1440</name>
</gene>
<name>A0A238U7L1_9FLAO</name>
<keyword evidence="2" id="KW-0472">Membrane</keyword>
<evidence type="ECO:0000313" key="5">
    <source>
        <dbReference type="Proteomes" id="UP000215214"/>
    </source>
</evidence>
<feature type="transmembrane region" description="Helical" evidence="2">
    <location>
        <begin position="79"/>
        <end position="101"/>
    </location>
</feature>
<keyword evidence="1" id="KW-0175">Coiled coil</keyword>
<protein>
    <recommendedName>
        <fullName evidence="3">Signal transduction histidine kinase internal region domain-containing protein</fullName>
    </recommendedName>
</protein>
<dbReference type="OrthoDB" id="9809670at2"/>
<keyword evidence="2" id="KW-0812">Transmembrane</keyword>
<dbReference type="KEGG" id="tje:TJEJU_1440"/>
<dbReference type="RefSeq" id="WP_095070721.1">
    <property type="nucleotide sequence ID" value="NZ_LT899436.1"/>
</dbReference>
<dbReference type="GO" id="GO:0016020">
    <property type="term" value="C:membrane"/>
    <property type="evidence" value="ECO:0007669"/>
    <property type="project" value="InterPro"/>
</dbReference>
<evidence type="ECO:0000259" key="3">
    <source>
        <dbReference type="Pfam" id="PF06580"/>
    </source>
</evidence>
<dbReference type="AlphaFoldDB" id="A0A238U7L1"/>
<feature type="coiled-coil region" evidence="1">
    <location>
        <begin position="173"/>
        <end position="200"/>
    </location>
</feature>
<dbReference type="Pfam" id="PF06580">
    <property type="entry name" value="His_kinase"/>
    <property type="match status" value="1"/>
</dbReference>